<comment type="caution">
    <text evidence="1">The sequence shown here is derived from an EMBL/GenBank/DDBJ whole genome shotgun (WGS) entry which is preliminary data.</text>
</comment>
<name>A0AAE0C7B4_9CHLO</name>
<organism evidence="1 2">
    <name type="scientific">Cymbomonas tetramitiformis</name>
    <dbReference type="NCBI Taxonomy" id="36881"/>
    <lineage>
        <taxon>Eukaryota</taxon>
        <taxon>Viridiplantae</taxon>
        <taxon>Chlorophyta</taxon>
        <taxon>Pyramimonadophyceae</taxon>
        <taxon>Pyramimonadales</taxon>
        <taxon>Pyramimonadaceae</taxon>
        <taxon>Cymbomonas</taxon>
    </lineage>
</organism>
<evidence type="ECO:0000313" key="1">
    <source>
        <dbReference type="EMBL" id="KAK3248652.1"/>
    </source>
</evidence>
<protein>
    <submittedName>
        <fullName evidence="1">Uncharacterized protein</fullName>
    </submittedName>
</protein>
<gene>
    <name evidence="1" type="ORF">CYMTET_41885</name>
</gene>
<accession>A0AAE0C7B4</accession>
<dbReference type="AlphaFoldDB" id="A0AAE0C7B4"/>
<evidence type="ECO:0000313" key="2">
    <source>
        <dbReference type="Proteomes" id="UP001190700"/>
    </source>
</evidence>
<proteinExistence type="predicted"/>
<reference evidence="1 2" key="1">
    <citation type="journal article" date="2015" name="Genome Biol. Evol.">
        <title>Comparative Genomics of a Bacterivorous Green Alga Reveals Evolutionary Causalities and Consequences of Phago-Mixotrophic Mode of Nutrition.</title>
        <authorList>
            <person name="Burns J.A."/>
            <person name="Paasch A."/>
            <person name="Narechania A."/>
            <person name="Kim E."/>
        </authorList>
    </citation>
    <scope>NUCLEOTIDE SEQUENCE [LARGE SCALE GENOMIC DNA]</scope>
    <source>
        <strain evidence="1 2">PLY_AMNH</strain>
    </source>
</reference>
<dbReference type="EMBL" id="LGRX02027905">
    <property type="protein sequence ID" value="KAK3248652.1"/>
    <property type="molecule type" value="Genomic_DNA"/>
</dbReference>
<sequence>MRCWEEGRGGVTLGEIVGRSRHARVGMVRWVGEEVEVVGWWGWGVEEMAVEMVGVDVGVEVGNMEGEAVMKMGEAVAGEIVGRAVVGCIVVGCKVVG</sequence>
<keyword evidence="2" id="KW-1185">Reference proteome</keyword>
<dbReference type="Proteomes" id="UP001190700">
    <property type="component" value="Unassembled WGS sequence"/>
</dbReference>